<organism evidence="1 2">
    <name type="scientific">Ricinus communis</name>
    <name type="common">Castor bean</name>
    <dbReference type="NCBI Taxonomy" id="3988"/>
    <lineage>
        <taxon>Eukaryota</taxon>
        <taxon>Viridiplantae</taxon>
        <taxon>Streptophyta</taxon>
        <taxon>Embryophyta</taxon>
        <taxon>Tracheophyta</taxon>
        <taxon>Spermatophyta</taxon>
        <taxon>Magnoliopsida</taxon>
        <taxon>eudicotyledons</taxon>
        <taxon>Gunneridae</taxon>
        <taxon>Pentapetalae</taxon>
        <taxon>rosids</taxon>
        <taxon>fabids</taxon>
        <taxon>Malpighiales</taxon>
        <taxon>Euphorbiaceae</taxon>
        <taxon>Acalyphoideae</taxon>
        <taxon>Acalypheae</taxon>
        <taxon>Ricinus</taxon>
    </lineage>
</organism>
<sequence length="224" mass="25691">MALVLRVTAATPLSSSRLSTKMALRPTSSNKTTSNVSFTSKKGGGRKLPILLFDIMDTIVRDPFYHDIPNFFGMSFEELIECKDPTAWIEFEKGFIDEIELSKKFFKDGRPFDLEGLKNCMSRGYSYMDGVEDLLCDLKQNNYEMHAFTNYPNWHTMIEEKLNVSTYLSWMFCSSLYGKRKPDPAFYLEVLRNLKVDPTNCIFVDDRQVSFPVILTSATTSTAR</sequence>
<dbReference type="NCBIfam" id="TIGR01509">
    <property type="entry name" value="HAD-SF-IA-v3"/>
    <property type="match status" value="1"/>
</dbReference>
<name>B9S274_RICCO</name>
<dbReference type="GO" id="GO:0090711">
    <property type="term" value="F:FMN hydrolase activity"/>
    <property type="evidence" value="ECO:0000318"/>
    <property type="project" value="GO_Central"/>
</dbReference>
<keyword evidence="2" id="KW-1185">Reference proteome</keyword>
<accession>B9S274</accession>
<dbReference type="SUPFAM" id="SSF56784">
    <property type="entry name" value="HAD-like"/>
    <property type="match status" value="1"/>
</dbReference>
<evidence type="ECO:0000313" key="2">
    <source>
        <dbReference type="Proteomes" id="UP000008311"/>
    </source>
</evidence>
<evidence type="ECO:0000313" key="1">
    <source>
        <dbReference type="EMBL" id="EEF42282.1"/>
    </source>
</evidence>
<reference evidence="2" key="1">
    <citation type="journal article" date="2010" name="Nat. Biotechnol.">
        <title>Draft genome sequence of the oilseed species Ricinus communis.</title>
        <authorList>
            <person name="Chan A.P."/>
            <person name="Crabtree J."/>
            <person name="Zhao Q."/>
            <person name="Lorenzi H."/>
            <person name="Orvis J."/>
            <person name="Puiu D."/>
            <person name="Melake-Berhan A."/>
            <person name="Jones K.M."/>
            <person name="Redman J."/>
            <person name="Chen G."/>
            <person name="Cahoon E.B."/>
            <person name="Gedil M."/>
            <person name="Stanke M."/>
            <person name="Haas B.J."/>
            <person name="Wortman J.R."/>
            <person name="Fraser-Liggett C.M."/>
            <person name="Ravel J."/>
            <person name="Rabinowicz P.D."/>
        </authorList>
    </citation>
    <scope>NUCLEOTIDE SEQUENCE [LARGE SCALE GENOMIC DNA]</scope>
    <source>
        <strain evidence="2">cv. Hale</strain>
    </source>
</reference>
<dbReference type="InterPro" id="IPR036412">
    <property type="entry name" value="HAD-like_sf"/>
</dbReference>
<protein>
    <submittedName>
        <fullName evidence="1">Catalytic, putative</fullName>
    </submittedName>
</protein>
<dbReference type="PANTHER" id="PTHR43611:SF3">
    <property type="entry name" value="FLAVIN MONONUCLEOTIDE HYDROLASE 1, CHLOROPLATIC"/>
    <property type="match status" value="1"/>
</dbReference>
<gene>
    <name evidence="1" type="ORF">RCOM_1708820</name>
</gene>
<dbReference type="GO" id="GO:0009507">
    <property type="term" value="C:chloroplast"/>
    <property type="evidence" value="ECO:0000318"/>
    <property type="project" value="GO_Central"/>
</dbReference>
<dbReference type="PANTHER" id="PTHR43611">
    <property type="entry name" value="ALPHA-D-GLUCOSE 1-PHOSPHATE PHOSPHATASE"/>
    <property type="match status" value="1"/>
</dbReference>
<dbReference type="AlphaFoldDB" id="B9S274"/>
<dbReference type="Proteomes" id="UP000008311">
    <property type="component" value="Unassembled WGS sequence"/>
</dbReference>
<dbReference type="FunCoup" id="B9S274">
    <property type="interactions" value="650"/>
</dbReference>
<dbReference type="Pfam" id="PF00702">
    <property type="entry name" value="Hydrolase"/>
    <property type="match status" value="1"/>
</dbReference>
<dbReference type="STRING" id="3988.B9S274"/>
<dbReference type="eggNOG" id="KOG3085">
    <property type="taxonomic scope" value="Eukaryota"/>
</dbReference>
<dbReference type="EMBL" id="EQ973847">
    <property type="protein sequence ID" value="EEF42282.1"/>
    <property type="molecule type" value="Genomic_DNA"/>
</dbReference>
<dbReference type="InterPro" id="IPR023214">
    <property type="entry name" value="HAD_sf"/>
</dbReference>
<dbReference type="InterPro" id="IPR006439">
    <property type="entry name" value="HAD-SF_hydro_IA"/>
</dbReference>
<dbReference type="InParanoid" id="B9S274"/>
<dbReference type="Gene3D" id="3.40.50.1000">
    <property type="entry name" value="HAD superfamily/HAD-like"/>
    <property type="match status" value="1"/>
</dbReference>
<proteinExistence type="predicted"/>